<dbReference type="SUPFAM" id="SSF54211">
    <property type="entry name" value="Ribosomal protein S5 domain 2-like"/>
    <property type="match status" value="1"/>
</dbReference>
<organism evidence="5 6">
    <name type="scientific">Acetobacter farinalis</name>
    <dbReference type="NCBI Taxonomy" id="1260984"/>
    <lineage>
        <taxon>Bacteria</taxon>
        <taxon>Pseudomonadati</taxon>
        <taxon>Pseudomonadota</taxon>
        <taxon>Alphaproteobacteria</taxon>
        <taxon>Acetobacterales</taxon>
        <taxon>Acetobacteraceae</taxon>
        <taxon>Acetobacter</taxon>
    </lineage>
</organism>
<evidence type="ECO:0000313" key="5">
    <source>
        <dbReference type="EMBL" id="MCX2560382.1"/>
    </source>
</evidence>
<dbReference type="InterPro" id="IPR025158">
    <property type="entry name" value="Mg_chelat-rel_C"/>
</dbReference>
<dbReference type="InterPro" id="IPR000523">
    <property type="entry name" value="Mg_chelatse_chII-like_cat_dom"/>
</dbReference>
<dbReference type="Proteomes" id="UP001526446">
    <property type="component" value="Unassembled WGS sequence"/>
</dbReference>
<dbReference type="NCBIfam" id="TIGR00368">
    <property type="entry name" value="YifB family Mg chelatase-like AAA ATPase"/>
    <property type="match status" value="1"/>
</dbReference>
<dbReference type="PANTHER" id="PTHR32039:SF7">
    <property type="entry name" value="COMPETENCE PROTEIN COMM"/>
    <property type="match status" value="1"/>
</dbReference>
<name>A0ABT3Q532_9PROT</name>
<gene>
    <name evidence="5" type="ORF">OQ252_03035</name>
</gene>
<keyword evidence="6" id="KW-1185">Reference proteome</keyword>
<dbReference type="PRINTS" id="PR01657">
    <property type="entry name" value="MCMFAMILY"/>
</dbReference>
<dbReference type="InterPro" id="IPR003593">
    <property type="entry name" value="AAA+_ATPase"/>
</dbReference>
<dbReference type="Pfam" id="PF01078">
    <property type="entry name" value="Mg_chelatase"/>
    <property type="match status" value="1"/>
</dbReference>
<dbReference type="Pfam" id="PF13541">
    <property type="entry name" value="ChlI"/>
    <property type="match status" value="1"/>
</dbReference>
<dbReference type="Gene3D" id="3.40.50.300">
    <property type="entry name" value="P-loop containing nucleotide triphosphate hydrolases"/>
    <property type="match status" value="1"/>
</dbReference>
<dbReference type="InterPro" id="IPR001208">
    <property type="entry name" value="MCM_dom"/>
</dbReference>
<dbReference type="InterPro" id="IPR045006">
    <property type="entry name" value="CHLI-like"/>
</dbReference>
<accession>A0ABT3Q532</accession>
<keyword evidence="2" id="KW-0547">Nucleotide-binding</keyword>
<dbReference type="PROSITE" id="PS50051">
    <property type="entry name" value="MCM_2"/>
    <property type="match status" value="1"/>
</dbReference>
<dbReference type="RefSeq" id="WP_166119367.1">
    <property type="nucleotide sequence ID" value="NZ_JAPIUX010000001.1"/>
</dbReference>
<reference evidence="5 6" key="1">
    <citation type="submission" date="2022-11" db="EMBL/GenBank/DDBJ databases">
        <title>Genome sequencing of Acetobacter type strain.</title>
        <authorList>
            <person name="Heo J."/>
            <person name="Lee D."/>
            <person name="Han B.-H."/>
            <person name="Hong S.-B."/>
            <person name="Kwon S.-W."/>
        </authorList>
    </citation>
    <scope>NUCLEOTIDE SEQUENCE [LARGE SCALE GENOMIC DNA]</scope>
    <source>
        <strain evidence="5 6">KACC 21251</strain>
    </source>
</reference>
<dbReference type="InterPro" id="IPR027417">
    <property type="entry name" value="P-loop_NTPase"/>
</dbReference>
<dbReference type="SUPFAM" id="SSF52540">
    <property type="entry name" value="P-loop containing nucleoside triphosphate hydrolases"/>
    <property type="match status" value="1"/>
</dbReference>
<evidence type="ECO:0000259" key="4">
    <source>
        <dbReference type="PROSITE" id="PS50051"/>
    </source>
</evidence>
<dbReference type="Gene3D" id="3.30.230.10">
    <property type="match status" value="1"/>
</dbReference>
<evidence type="ECO:0000313" key="6">
    <source>
        <dbReference type="Proteomes" id="UP001526446"/>
    </source>
</evidence>
<evidence type="ECO:0000256" key="2">
    <source>
        <dbReference type="ARBA" id="ARBA00022741"/>
    </source>
</evidence>
<dbReference type="PANTHER" id="PTHR32039">
    <property type="entry name" value="MAGNESIUM-CHELATASE SUBUNIT CHLI"/>
    <property type="match status" value="1"/>
</dbReference>
<dbReference type="InterPro" id="IPR014721">
    <property type="entry name" value="Ribsml_uS5_D2-typ_fold_subgr"/>
</dbReference>
<evidence type="ECO:0000256" key="3">
    <source>
        <dbReference type="ARBA" id="ARBA00022840"/>
    </source>
</evidence>
<proteinExistence type="inferred from homology"/>
<comment type="similarity">
    <text evidence="1">Belongs to the Mg-chelatase subunits D/I family. ComM subfamily.</text>
</comment>
<dbReference type="EMBL" id="JAPIUX010000001">
    <property type="protein sequence ID" value="MCX2560382.1"/>
    <property type="molecule type" value="Genomic_DNA"/>
</dbReference>
<evidence type="ECO:0000256" key="1">
    <source>
        <dbReference type="ARBA" id="ARBA00006354"/>
    </source>
</evidence>
<comment type="caution">
    <text evidence="5">The sequence shown here is derived from an EMBL/GenBank/DDBJ whole genome shotgun (WGS) entry which is preliminary data.</text>
</comment>
<protein>
    <submittedName>
        <fullName evidence="5">YifB family Mg chelatase-like AAA ATPase</fullName>
    </submittedName>
</protein>
<dbReference type="Pfam" id="PF13335">
    <property type="entry name" value="Mg_chelatase_C"/>
    <property type="match status" value="1"/>
</dbReference>
<dbReference type="InterPro" id="IPR020568">
    <property type="entry name" value="Ribosomal_Su5_D2-typ_SF"/>
</dbReference>
<feature type="domain" description="MCM C-terminal AAA(+) ATPase" evidence="4">
    <location>
        <begin position="290"/>
        <end position="385"/>
    </location>
</feature>
<dbReference type="SMART" id="SM00382">
    <property type="entry name" value="AAA"/>
    <property type="match status" value="1"/>
</dbReference>
<sequence>MINSRIRSFAFAGIEARPVWVEVQISSGLPAFLIVGLPDKAVGEARERARASLTSMGMALPAKRIVVNLVPADIPKEGSHFDLPIALALLCAMGVLPGEELARFAALGELSLDGRLNPVAGVLSASIEAAAMSQGLICPAVQAEEALCGGDIAILGAPTLLALLNHFNGLQILSSPEFSGREQEPAERLPDLAEIKGMETGRRALEIAAAGGHSLLLSGPPGAGKSMLAARLPGLLPDLTHRESLDVSRIYSAAGLLQGGRPVRRPPFRDPHHSATLPALVGGGNRARPGEISLADHGVLFLDELPEFSRPVLEALRQPLETGRVSIARAAFHITYPARFQLIAAMNPCRCGYLGDAGKECRKAPRCGEEYMGRLSGPLLDRIDIHVAMQPFVPLDYLSGPSGEASAPVAARVRVARQRQYARHDAMKNAQATLEQMPITPAAQEMAQKVATRFRFSARGYTRMIRVARTIADLAAEADILPAHVAEAATFRLRSGLD</sequence>
<keyword evidence="3" id="KW-0067">ATP-binding</keyword>
<dbReference type="InterPro" id="IPR004482">
    <property type="entry name" value="Mg_chelat-rel"/>
</dbReference>